<dbReference type="CDD" id="cd00268">
    <property type="entry name" value="DEADc"/>
    <property type="match status" value="1"/>
</dbReference>
<dbReference type="Gene3D" id="3.40.50.300">
    <property type="entry name" value="P-loop containing nucleotide triphosphate hydrolases"/>
    <property type="match status" value="2"/>
</dbReference>
<dbReference type="SUPFAM" id="SSF52540">
    <property type="entry name" value="P-loop containing nucleoside triphosphate hydrolases"/>
    <property type="match status" value="1"/>
</dbReference>
<dbReference type="InterPro" id="IPR044742">
    <property type="entry name" value="DEAD/DEAH_RhlB"/>
</dbReference>
<evidence type="ECO:0000256" key="3">
    <source>
        <dbReference type="ARBA" id="ARBA00022806"/>
    </source>
</evidence>
<keyword evidence="2" id="KW-0378">Hydrolase</keyword>
<feature type="domain" description="Helicase C-terminal" evidence="7">
    <location>
        <begin position="217"/>
        <end position="377"/>
    </location>
</feature>
<dbReference type="GO" id="GO:0003724">
    <property type="term" value="F:RNA helicase activity"/>
    <property type="evidence" value="ECO:0007669"/>
    <property type="project" value="TreeGrafter"/>
</dbReference>
<dbReference type="PROSITE" id="PS51194">
    <property type="entry name" value="HELICASE_CTER"/>
    <property type="match status" value="1"/>
</dbReference>
<dbReference type="GO" id="GO:0016787">
    <property type="term" value="F:hydrolase activity"/>
    <property type="evidence" value="ECO:0007669"/>
    <property type="project" value="UniProtKB-KW"/>
</dbReference>
<keyword evidence="4" id="KW-0067">ATP-binding</keyword>
<dbReference type="PATRIC" id="fig|1178515.4.peg.1480"/>
<dbReference type="GO" id="GO:0033592">
    <property type="term" value="F:RNA strand annealing activity"/>
    <property type="evidence" value="ECO:0007669"/>
    <property type="project" value="TreeGrafter"/>
</dbReference>
<dbReference type="CDD" id="cd18787">
    <property type="entry name" value="SF2_C_DEAD"/>
    <property type="match status" value="1"/>
</dbReference>
<keyword evidence="9" id="KW-1185">Reference proteome</keyword>
<dbReference type="KEGG" id="pswu:SY83_07405"/>
<dbReference type="InterPro" id="IPR011545">
    <property type="entry name" value="DEAD/DEAH_box_helicase_dom"/>
</dbReference>
<dbReference type="InterPro" id="IPR050547">
    <property type="entry name" value="DEAD_box_RNA_helicases"/>
</dbReference>
<dbReference type="SMART" id="SM00487">
    <property type="entry name" value="DEXDc"/>
    <property type="match status" value="1"/>
</dbReference>
<dbReference type="SMART" id="SM00490">
    <property type="entry name" value="HELICc"/>
    <property type="match status" value="1"/>
</dbReference>
<feature type="region of interest" description="Disordered" evidence="5">
    <location>
        <begin position="378"/>
        <end position="470"/>
    </location>
</feature>
<proteinExistence type="predicted"/>
<evidence type="ECO:0000259" key="7">
    <source>
        <dbReference type="PROSITE" id="PS51194"/>
    </source>
</evidence>
<dbReference type="GO" id="GO:0009409">
    <property type="term" value="P:response to cold"/>
    <property type="evidence" value="ECO:0007669"/>
    <property type="project" value="TreeGrafter"/>
</dbReference>
<protein>
    <submittedName>
        <fullName evidence="8">DEAD/DEAH box helicase</fullName>
    </submittedName>
</protein>
<dbReference type="STRING" id="1178515.SY83_07405"/>
<evidence type="ECO:0000256" key="1">
    <source>
        <dbReference type="ARBA" id="ARBA00022741"/>
    </source>
</evidence>
<dbReference type="GO" id="GO:0005829">
    <property type="term" value="C:cytosol"/>
    <property type="evidence" value="ECO:0007669"/>
    <property type="project" value="TreeGrafter"/>
</dbReference>
<evidence type="ECO:0000259" key="6">
    <source>
        <dbReference type="PROSITE" id="PS51192"/>
    </source>
</evidence>
<keyword evidence="3 8" id="KW-0347">Helicase</keyword>
<dbReference type="InterPro" id="IPR027417">
    <property type="entry name" value="P-loop_NTPase"/>
</dbReference>
<accession>A0A172TGR8</accession>
<feature type="domain" description="Helicase ATP-binding" evidence="6">
    <location>
        <begin position="36"/>
        <end position="206"/>
    </location>
</feature>
<feature type="compositionally biased region" description="Basic and acidic residues" evidence="5">
    <location>
        <begin position="443"/>
        <end position="456"/>
    </location>
</feature>
<organism evidence="8 9">
    <name type="scientific">Paenibacillus swuensis</name>
    <dbReference type="NCBI Taxonomy" id="1178515"/>
    <lineage>
        <taxon>Bacteria</taxon>
        <taxon>Bacillati</taxon>
        <taxon>Bacillota</taxon>
        <taxon>Bacilli</taxon>
        <taxon>Bacillales</taxon>
        <taxon>Paenibacillaceae</taxon>
        <taxon>Paenibacillus</taxon>
    </lineage>
</organism>
<dbReference type="Proteomes" id="UP000076927">
    <property type="component" value="Chromosome"/>
</dbReference>
<keyword evidence="1" id="KW-0547">Nucleotide-binding</keyword>
<dbReference type="EMBL" id="CP011388">
    <property type="protein sequence ID" value="ANE46136.1"/>
    <property type="molecule type" value="Genomic_DNA"/>
</dbReference>
<evidence type="ECO:0000256" key="4">
    <source>
        <dbReference type="ARBA" id="ARBA00022840"/>
    </source>
</evidence>
<evidence type="ECO:0000313" key="8">
    <source>
        <dbReference type="EMBL" id="ANE46136.1"/>
    </source>
</evidence>
<reference evidence="8 9" key="1">
    <citation type="submission" date="2015-01" db="EMBL/GenBank/DDBJ databases">
        <title>Paenibacillus swuensis/DY6/whole genome sequencing.</title>
        <authorList>
            <person name="Kim M.K."/>
            <person name="Srinivasan S."/>
            <person name="Lee J.-J."/>
        </authorList>
    </citation>
    <scope>NUCLEOTIDE SEQUENCE [LARGE SCALE GENOMIC DNA]</scope>
    <source>
        <strain evidence="8 9">DY6</strain>
    </source>
</reference>
<evidence type="ECO:0000256" key="5">
    <source>
        <dbReference type="SAM" id="MobiDB-lite"/>
    </source>
</evidence>
<dbReference type="GO" id="GO:0005524">
    <property type="term" value="F:ATP binding"/>
    <property type="evidence" value="ECO:0007669"/>
    <property type="project" value="UniProtKB-KW"/>
</dbReference>
<feature type="compositionally biased region" description="Basic residues" evidence="5">
    <location>
        <begin position="457"/>
        <end position="470"/>
    </location>
</feature>
<name>A0A172TGR8_9BACL</name>
<dbReference type="OrthoDB" id="9805696at2"/>
<dbReference type="Pfam" id="PF00270">
    <property type="entry name" value="DEAD"/>
    <property type="match status" value="1"/>
</dbReference>
<dbReference type="Pfam" id="PF00271">
    <property type="entry name" value="Helicase_C"/>
    <property type="match status" value="1"/>
</dbReference>
<gene>
    <name evidence="8" type="ORF">SY83_07405</name>
</gene>
<dbReference type="PANTHER" id="PTHR47963">
    <property type="entry name" value="DEAD-BOX ATP-DEPENDENT RNA HELICASE 47, MITOCHONDRIAL"/>
    <property type="match status" value="1"/>
</dbReference>
<feature type="compositionally biased region" description="Basic and acidic residues" evidence="5">
    <location>
        <begin position="385"/>
        <end position="399"/>
    </location>
</feature>
<evidence type="ECO:0000313" key="9">
    <source>
        <dbReference type="Proteomes" id="UP000076927"/>
    </source>
</evidence>
<sequence length="470" mass="52354">MTTTTTFGSLNVKDDYVRILEEQDIVQPSYIQEQAIPAVAAGKDVVAQSQTGTGKTLAYLLPLLQRIDPSLKQLQGVILVPTRELGMQILREIEMLHPDQSILGQALIGGVSLQRQIEKLRLHPQLIVGTPGRVLELIKTRKLKMHGVKTIVVDEVDQVFDLGSMEEVETIFRSALRDRQIVFFSATIPAAMEEVITRWMSEPERISIQPAQRTAETLEHLYFVCDEREKIDHLRRIVRIYNPKAAIVFVNEINSLAEILNKIRYVGLSIEALHGEADKQERAHVLQSFRDGKFQLLLATDVAARGLDIKGVTHVINLDPPIDSDHYVHRVGRTGRMGRAGTAISIVTAKERFIINKFSKQLAIDISEKDMYQGNIVDASQARPQKKERGAHGTSKMDGKAAPVAERGRQGTSASLEEKRQGVLKSNVAPASAKSGRGASPDTPKRKADRERDRKNKGAPKWLKAKGKQE</sequence>
<dbReference type="PROSITE" id="PS51192">
    <property type="entry name" value="HELICASE_ATP_BIND_1"/>
    <property type="match status" value="1"/>
</dbReference>
<evidence type="ECO:0000256" key="2">
    <source>
        <dbReference type="ARBA" id="ARBA00022801"/>
    </source>
</evidence>
<dbReference type="RefSeq" id="WP_068605607.1">
    <property type="nucleotide sequence ID" value="NZ_CP011388.1"/>
</dbReference>
<dbReference type="PANTHER" id="PTHR47963:SF7">
    <property type="entry name" value="ATP-DEPENDENT RNA HELICASE YFML-RELATED"/>
    <property type="match status" value="1"/>
</dbReference>
<dbReference type="InterPro" id="IPR014001">
    <property type="entry name" value="Helicase_ATP-bd"/>
</dbReference>
<dbReference type="AlphaFoldDB" id="A0A172TGR8"/>
<dbReference type="InterPro" id="IPR001650">
    <property type="entry name" value="Helicase_C-like"/>
</dbReference>
<dbReference type="GO" id="GO:0005840">
    <property type="term" value="C:ribosome"/>
    <property type="evidence" value="ECO:0007669"/>
    <property type="project" value="TreeGrafter"/>
</dbReference>